<feature type="domain" description="Cyclin-like" evidence="3">
    <location>
        <begin position="162"/>
        <end position="255"/>
    </location>
</feature>
<keyword evidence="2" id="KW-0804">Transcription</keyword>
<evidence type="ECO:0000259" key="3">
    <source>
        <dbReference type="SMART" id="SM00385"/>
    </source>
</evidence>
<dbReference type="PRINTS" id="PR00685">
    <property type="entry name" value="TIFACTORIIB"/>
</dbReference>
<dbReference type="AlphaFoldDB" id="A0A6C0JF18"/>
<evidence type="ECO:0000256" key="2">
    <source>
        <dbReference type="ARBA" id="ARBA00023163"/>
    </source>
</evidence>
<protein>
    <recommendedName>
        <fullName evidence="3">Cyclin-like domain-containing protein</fullName>
    </recommendedName>
</protein>
<organism evidence="4">
    <name type="scientific">viral metagenome</name>
    <dbReference type="NCBI Taxonomy" id="1070528"/>
    <lineage>
        <taxon>unclassified sequences</taxon>
        <taxon>metagenomes</taxon>
        <taxon>organismal metagenomes</taxon>
    </lineage>
</organism>
<accession>A0A6C0JF18</accession>
<dbReference type="Gene3D" id="1.10.472.10">
    <property type="entry name" value="Cyclin-like"/>
    <property type="match status" value="1"/>
</dbReference>
<dbReference type="SMART" id="SM00385">
    <property type="entry name" value="CYCLIN"/>
    <property type="match status" value="2"/>
</dbReference>
<dbReference type="InterPro" id="IPR000812">
    <property type="entry name" value="TFIIB"/>
</dbReference>
<reference evidence="4" key="1">
    <citation type="journal article" date="2020" name="Nature">
        <title>Giant virus diversity and host interactions through global metagenomics.</title>
        <authorList>
            <person name="Schulz F."/>
            <person name="Roux S."/>
            <person name="Paez-Espino D."/>
            <person name="Jungbluth S."/>
            <person name="Walsh D.A."/>
            <person name="Denef V.J."/>
            <person name="McMahon K.D."/>
            <person name="Konstantinidis K.T."/>
            <person name="Eloe-Fadrosh E.A."/>
            <person name="Kyrpides N.C."/>
            <person name="Woyke T."/>
        </authorList>
    </citation>
    <scope>NUCLEOTIDE SEQUENCE</scope>
    <source>
        <strain evidence="4">GVMAG-M-3300027708-39</strain>
    </source>
</reference>
<sequence length="364" mass="41901">MSKEGGTKRRKNTVINRKELWSIFDSEINSKNLGDDVKNNPNSKTLECIYRASGNRDFCEYCESILAFSDEGFLTCTNKTCGIIYKDIVDHSAEWRYYGADDNQNSDPTRCGMPINPLLEESSYGCKVLCSGAMSYEMRKIRRYTEWQSMPYKEKSQYDEFQFITIMSQNAGMPKMIIDDAVRYHKKISEYDMTFRGDNRDGIIAASIYISCRINNFPRTAKEIANIFHLDVTSATKGCKNALSIINNIEKDMDNKEKTSFCKTKPEAFIERFCSKLNLNNELTKLCQFISMKIEKLNIMPENTPHSIAAGVVYFISQLCKLNVSKRDVKNVSEISEVTINKCYKKLEKLKEQLIPEVILKKYS</sequence>
<dbReference type="GO" id="GO:0005634">
    <property type="term" value="C:nucleus"/>
    <property type="evidence" value="ECO:0007669"/>
    <property type="project" value="TreeGrafter"/>
</dbReference>
<evidence type="ECO:0000313" key="4">
    <source>
        <dbReference type="EMBL" id="QHU04212.1"/>
    </source>
</evidence>
<dbReference type="GO" id="GO:0070897">
    <property type="term" value="P:transcription preinitiation complex assembly"/>
    <property type="evidence" value="ECO:0007669"/>
    <property type="project" value="InterPro"/>
</dbReference>
<keyword evidence="1" id="KW-0805">Transcription regulation</keyword>
<feature type="domain" description="Cyclin-like" evidence="3">
    <location>
        <begin position="268"/>
        <end position="349"/>
    </location>
</feature>
<dbReference type="SUPFAM" id="SSF47954">
    <property type="entry name" value="Cyclin-like"/>
    <property type="match status" value="2"/>
</dbReference>
<dbReference type="Gene3D" id="1.10.472.170">
    <property type="match status" value="1"/>
</dbReference>
<dbReference type="PANTHER" id="PTHR11618">
    <property type="entry name" value="TRANSCRIPTION INITIATION FACTOR IIB-RELATED"/>
    <property type="match status" value="1"/>
</dbReference>
<dbReference type="GO" id="GO:0017025">
    <property type="term" value="F:TBP-class protein binding"/>
    <property type="evidence" value="ECO:0007669"/>
    <property type="project" value="InterPro"/>
</dbReference>
<name>A0A6C0JF18_9ZZZZ</name>
<dbReference type="InterPro" id="IPR013763">
    <property type="entry name" value="Cyclin-like_dom"/>
</dbReference>
<dbReference type="InterPro" id="IPR013150">
    <property type="entry name" value="TFIIB_cyclin"/>
</dbReference>
<dbReference type="GO" id="GO:0097550">
    <property type="term" value="C:transcription preinitiation complex"/>
    <property type="evidence" value="ECO:0007669"/>
    <property type="project" value="TreeGrafter"/>
</dbReference>
<dbReference type="Pfam" id="PF00382">
    <property type="entry name" value="TFIIB"/>
    <property type="match status" value="2"/>
</dbReference>
<dbReference type="PANTHER" id="PTHR11618:SF13">
    <property type="entry name" value="TRANSCRIPTION INITIATION FACTOR IIB"/>
    <property type="match status" value="1"/>
</dbReference>
<dbReference type="EMBL" id="MN740394">
    <property type="protein sequence ID" value="QHU04212.1"/>
    <property type="molecule type" value="Genomic_DNA"/>
</dbReference>
<evidence type="ECO:0000256" key="1">
    <source>
        <dbReference type="ARBA" id="ARBA00023015"/>
    </source>
</evidence>
<proteinExistence type="predicted"/>
<dbReference type="InterPro" id="IPR036915">
    <property type="entry name" value="Cyclin-like_sf"/>
</dbReference>